<dbReference type="PATRIC" id="fig|908627.4.peg.2658"/>
<dbReference type="Pfam" id="PF05199">
    <property type="entry name" value="GMC_oxred_C"/>
    <property type="match status" value="1"/>
</dbReference>
<evidence type="ECO:0000256" key="4">
    <source>
        <dbReference type="ARBA" id="ARBA00023002"/>
    </source>
</evidence>
<dbReference type="AlphaFoldDB" id="A0A0J1CZN1"/>
<evidence type="ECO:0000256" key="1">
    <source>
        <dbReference type="ARBA" id="ARBA00010790"/>
    </source>
</evidence>
<evidence type="ECO:0000259" key="5">
    <source>
        <dbReference type="Pfam" id="PF00732"/>
    </source>
</evidence>
<comment type="caution">
    <text evidence="7">The sequence shown here is derived from an EMBL/GenBank/DDBJ whole genome shotgun (WGS) entry which is preliminary data.</text>
</comment>
<evidence type="ECO:0000259" key="6">
    <source>
        <dbReference type="Pfam" id="PF05199"/>
    </source>
</evidence>
<evidence type="ECO:0000313" key="8">
    <source>
        <dbReference type="Proteomes" id="UP000035963"/>
    </source>
</evidence>
<dbReference type="InterPro" id="IPR007867">
    <property type="entry name" value="GMC_OxRtase_C"/>
</dbReference>
<feature type="domain" description="Glucose-methanol-choline oxidoreductase C-terminal" evidence="6">
    <location>
        <begin position="451"/>
        <end position="570"/>
    </location>
</feature>
<evidence type="ECO:0000313" key="7">
    <source>
        <dbReference type="EMBL" id="KLU25979.1"/>
    </source>
</evidence>
<dbReference type="Pfam" id="PF00732">
    <property type="entry name" value="GMC_oxred_N"/>
    <property type="match status" value="1"/>
</dbReference>
<feature type="domain" description="Glucose-methanol-choline oxidoreductase N-terminal" evidence="5">
    <location>
        <begin position="234"/>
        <end position="345"/>
    </location>
</feature>
<dbReference type="PANTHER" id="PTHR46056">
    <property type="entry name" value="LONG-CHAIN-ALCOHOL OXIDASE"/>
    <property type="match status" value="1"/>
</dbReference>
<protein>
    <submittedName>
        <fullName evidence="7">GMC family oxidoreductase</fullName>
    </submittedName>
</protein>
<comment type="similarity">
    <text evidence="1">Belongs to the GMC oxidoreductase family.</text>
</comment>
<dbReference type="Gene3D" id="3.50.50.60">
    <property type="entry name" value="FAD/NAD(P)-binding domain"/>
    <property type="match status" value="2"/>
</dbReference>
<dbReference type="InterPro" id="IPR036188">
    <property type="entry name" value="FAD/NAD-bd_sf"/>
</dbReference>
<dbReference type="GO" id="GO:0016614">
    <property type="term" value="F:oxidoreductase activity, acting on CH-OH group of donors"/>
    <property type="evidence" value="ECO:0007669"/>
    <property type="project" value="InterPro"/>
</dbReference>
<dbReference type="RefSeq" id="WP_047846860.1">
    <property type="nucleotide sequence ID" value="NZ_AEJF01000079.1"/>
</dbReference>
<sequence length="591" mass="64715">MAIKKNKVDCVIVGFGWTGAILGQELTEAGLNVVALERGAMRDTPTDAEYPKVIDELTYSVRGKLFQDLARETVTIRHGVDDLAVPYRQQGSFLLGNGVGGAGFHWNGMHYRVLPEELQLRTRYEERYGKKFIPEGMNIQDFGVTYDELEPHFDFAEKVFGTSGTAGNLNGAIQPGGNPLEGKRTSEFPTPALQNSYGAQLFGKAAKEAGFHPYPAPAANTSAPYTNPYGVRLGPCNFCGFCEGYGCYMYSKASPQTTILPVLLKKPNFELRPHSYVTKVLLDADKKKATGVTYIDAQGREVEQPADLVIIAAFQMHNVRLLLLSGIGKPYDPKTGEGVVGRNYAYQMNGGVNVLLPKGTQLNPFIGTGAGGVGMDDLNGDQFDHGPLGFVGGASIRHIRYGGRPIKTTPTVPGTPNWGSKWKEGVTDAYQRYMTIGIAGSVMSYRDACLDLDPTYRDAYGLPLLRMTFDWHDNEYDMLGYMGKRMEEVAKAMNPEKYFVGVRKKGQHYDTRLYQSTHTTGGAVMGSSPQNSVVNKYLQSWDVSNVFVMGASAFPQNMGYNPTGLVAALAYHSAKAIREQYLKNAGPLVQA</sequence>
<keyword evidence="8" id="KW-1185">Reference proteome</keyword>
<dbReference type="OrthoDB" id="9787779at2"/>
<accession>A0A0J1CZN1</accession>
<reference evidence="7 8" key="1">
    <citation type="journal article" date="2015" name="Genome Announc.">
        <title>Draft Genome Sequence of Burkholderia sp. Strain PML1(12), an Ectomycorrhizosphere-Inhabiting Bacterium with Effective Mineral-Weathering Ability.</title>
        <authorList>
            <person name="Uroz S."/>
            <person name="Oger P."/>
        </authorList>
    </citation>
    <scope>NUCLEOTIDE SEQUENCE [LARGE SCALE GENOMIC DNA]</scope>
    <source>
        <strain evidence="8">PML1(12)</strain>
    </source>
</reference>
<dbReference type="EMBL" id="AEJF01000079">
    <property type="protein sequence ID" value="KLU25979.1"/>
    <property type="molecule type" value="Genomic_DNA"/>
</dbReference>
<evidence type="ECO:0000256" key="2">
    <source>
        <dbReference type="ARBA" id="ARBA00022630"/>
    </source>
</evidence>
<proteinExistence type="inferred from homology"/>
<keyword evidence="3" id="KW-0274">FAD</keyword>
<dbReference type="GO" id="GO:0050660">
    <property type="term" value="F:flavin adenine dinucleotide binding"/>
    <property type="evidence" value="ECO:0007669"/>
    <property type="project" value="InterPro"/>
</dbReference>
<evidence type="ECO:0000256" key="3">
    <source>
        <dbReference type="ARBA" id="ARBA00022827"/>
    </source>
</evidence>
<dbReference type="SUPFAM" id="SSF51905">
    <property type="entry name" value="FAD/NAD(P)-binding domain"/>
    <property type="match status" value="1"/>
</dbReference>
<dbReference type="Proteomes" id="UP000035963">
    <property type="component" value="Unassembled WGS sequence"/>
</dbReference>
<dbReference type="InterPro" id="IPR000172">
    <property type="entry name" value="GMC_OxRdtase_N"/>
</dbReference>
<keyword evidence="2" id="KW-0285">Flavoprotein</keyword>
<name>A0A0J1CZN1_9BURK</name>
<dbReference type="SUPFAM" id="SSF54373">
    <property type="entry name" value="FAD-linked reductases, C-terminal domain"/>
    <property type="match status" value="1"/>
</dbReference>
<gene>
    <name evidence="7" type="ORF">EOS_11975</name>
</gene>
<keyword evidence="4" id="KW-0560">Oxidoreductase</keyword>
<dbReference type="PANTHER" id="PTHR46056:SF12">
    <property type="entry name" value="LONG-CHAIN-ALCOHOL OXIDASE"/>
    <property type="match status" value="1"/>
</dbReference>
<organism evidence="7 8">
    <name type="scientific">Caballeronia mineralivorans PML1(12)</name>
    <dbReference type="NCBI Taxonomy" id="908627"/>
    <lineage>
        <taxon>Bacteria</taxon>
        <taxon>Pseudomonadati</taxon>
        <taxon>Pseudomonadota</taxon>
        <taxon>Betaproteobacteria</taxon>
        <taxon>Burkholderiales</taxon>
        <taxon>Burkholderiaceae</taxon>
        <taxon>Caballeronia</taxon>
    </lineage>
</organism>